<sequence>MLENTLSINYGAAAVTLTRVNQDNYASTYFGEEGQQKFTMNVKHTIPDRGLPGESHLVRLDVEHYDTNGVYLRTSSAWTVIKTFDSTQDSTACSDTVAALQDFTGVPANIDRVIAQES</sequence>
<dbReference type="EMBL" id="KX883475">
    <property type="protein sequence ID" value="APG77005.1"/>
    <property type="molecule type" value="Genomic_RNA"/>
</dbReference>
<reference evidence="1" key="1">
    <citation type="journal article" date="2016" name="Nature">
        <title>Redefining the invertebrate RNA virosphere.</title>
        <authorList>
            <person name="Shi M."/>
            <person name="Lin X.D."/>
            <person name="Tian J.H."/>
            <person name="Chen L.J."/>
            <person name="Chen X."/>
            <person name="Li C.X."/>
            <person name="Qin X.C."/>
            <person name="Li J."/>
            <person name="Cao J.P."/>
            <person name="Eden J.S."/>
            <person name="Buchmann J."/>
            <person name="Wang W."/>
            <person name="Xu J."/>
            <person name="Holmes E.C."/>
            <person name="Zhang Y.Z."/>
        </authorList>
    </citation>
    <scope>NUCLEOTIDE SEQUENCE</scope>
    <source>
        <strain evidence="1">BHJP61416</strain>
    </source>
</reference>
<protein>
    <submittedName>
        <fullName evidence="1">Uncharacterized protein</fullName>
    </submittedName>
</protein>
<accession>A0A1L3KI64</accession>
<name>A0A1L3KI64_9VIRU</name>
<dbReference type="Gene3D" id="2.40.160.220">
    <property type="match status" value="1"/>
</dbReference>
<organism evidence="1">
    <name type="scientific">Beihai levi-like virus 7</name>
    <dbReference type="NCBI Taxonomy" id="1922425"/>
    <lineage>
        <taxon>Viruses</taxon>
        <taxon>Riboviria</taxon>
    </lineage>
</organism>
<evidence type="ECO:0000313" key="1">
    <source>
        <dbReference type="EMBL" id="APG77005.1"/>
    </source>
</evidence>
<proteinExistence type="predicted"/>
<dbReference type="Pfam" id="PF22387">
    <property type="entry name" value="PhiCb5_coat"/>
    <property type="match status" value="1"/>
</dbReference>
<dbReference type="InterPro" id="IPR054457">
    <property type="entry name" value="PhiCb5_coat"/>
</dbReference>